<protein>
    <submittedName>
        <fullName evidence="1">Uncharacterized protein</fullName>
    </submittedName>
</protein>
<accession>M7Z8P7</accession>
<reference evidence="1" key="1">
    <citation type="journal article" date="2013" name="Nature">
        <title>Draft genome of the wheat A-genome progenitor Triticum urartu.</title>
        <authorList>
            <person name="Ling H.Q."/>
            <person name="Zhao S."/>
            <person name="Liu D."/>
            <person name="Wang J."/>
            <person name="Sun H."/>
            <person name="Zhang C."/>
            <person name="Fan H."/>
            <person name="Li D."/>
            <person name="Dong L."/>
            <person name="Tao Y."/>
            <person name="Gao C."/>
            <person name="Wu H."/>
            <person name="Li Y."/>
            <person name="Cui Y."/>
            <person name="Guo X."/>
            <person name="Zheng S."/>
            <person name="Wang B."/>
            <person name="Yu K."/>
            <person name="Liang Q."/>
            <person name="Yang W."/>
            <person name="Lou X."/>
            <person name="Chen J."/>
            <person name="Feng M."/>
            <person name="Jian J."/>
            <person name="Zhang X."/>
            <person name="Luo G."/>
            <person name="Jiang Y."/>
            <person name="Liu J."/>
            <person name="Wang Z."/>
            <person name="Sha Y."/>
            <person name="Zhang B."/>
            <person name="Wu H."/>
            <person name="Tang D."/>
            <person name="Shen Q."/>
            <person name="Xue P."/>
            <person name="Zou S."/>
            <person name="Wang X."/>
            <person name="Liu X."/>
            <person name="Wang F."/>
            <person name="Yang Y."/>
            <person name="An X."/>
            <person name="Dong Z."/>
            <person name="Zhang K."/>
            <person name="Zhang X."/>
            <person name="Luo M.C."/>
            <person name="Dvorak J."/>
            <person name="Tong Y."/>
            <person name="Wang J."/>
            <person name="Yang H."/>
            <person name="Li Z."/>
            <person name="Wang D."/>
            <person name="Zhang A."/>
            <person name="Wang J."/>
        </authorList>
    </citation>
    <scope>NUCLEOTIDE SEQUENCE</scope>
</reference>
<evidence type="ECO:0000313" key="1">
    <source>
        <dbReference type="EMBL" id="EMS59573.1"/>
    </source>
</evidence>
<sequence>MASGAQMKMVAVGMMLAVLFIAAANAEPAPAETCIDKTEKVGLVTDCICSKNCACAGKCILEGGDGGEIQKCFVECVLKNDCNCNAKHHSAAAPQSWEDIKDDMKEPFDAF</sequence>
<dbReference type="eggNOG" id="ENOG502R3VF">
    <property type="taxonomic scope" value="Eukaryota"/>
</dbReference>
<organism evidence="1">
    <name type="scientific">Triticum urartu</name>
    <name type="common">Red wild einkorn</name>
    <name type="synonym">Crithodium urartu</name>
    <dbReference type="NCBI Taxonomy" id="4572"/>
    <lineage>
        <taxon>Eukaryota</taxon>
        <taxon>Viridiplantae</taxon>
        <taxon>Streptophyta</taxon>
        <taxon>Embryophyta</taxon>
        <taxon>Tracheophyta</taxon>
        <taxon>Spermatophyta</taxon>
        <taxon>Magnoliopsida</taxon>
        <taxon>Liliopsida</taxon>
        <taxon>Poales</taxon>
        <taxon>Poaceae</taxon>
        <taxon>BOP clade</taxon>
        <taxon>Pooideae</taxon>
        <taxon>Triticodae</taxon>
        <taxon>Triticeae</taxon>
        <taxon>Triticinae</taxon>
        <taxon>Triticum</taxon>
    </lineage>
</organism>
<gene>
    <name evidence="1" type="ORF">TRIUR3_13492</name>
</gene>
<dbReference type="EMBL" id="KD118976">
    <property type="protein sequence ID" value="EMS59573.1"/>
    <property type="molecule type" value="Genomic_DNA"/>
</dbReference>
<name>M7Z8P7_TRIUA</name>
<dbReference type="OMA" id="NDCICED"/>
<dbReference type="AlphaFoldDB" id="M7Z8P7"/>
<proteinExistence type="predicted"/>